<feature type="transmembrane region" description="Helical" evidence="2">
    <location>
        <begin position="170"/>
        <end position="189"/>
    </location>
</feature>
<dbReference type="AlphaFoldDB" id="A0AAF3JBH7"/>
<dbReference type="InterPro" id="IPR011701">
    <property type="entry name" value="MFS"/>
</dbReference>
<dbReference type="InterPro" id="IPR050327">
    <property type="entry name" value="Proton-linked_MCT"/>
</dbReference>
<feature type="transmembrane region" description="Helical" evidence="2">
    <location>
        <begin position="201"/>
        <end position="221"/>
    </location>
</feature>
<evidence type="ECO:0000256" key="1">
    <source>
        <dbReference type="SAM" id="MobiDB-lite"/>
    </source>
</evidence>
<feature type="transmembrane region" description="Helical" evidence="2">
    <location>
        <begin position="111"/>
        <end position="136"/>
    </location>
</feature>
<dbReference type="PANTHER" id="PTHR11360:SF238">
    <property type="entry name" value="SD10469P"/>
    <property type="match status" value="1"/>
</dbReference>
<organism evidence="3 4">
    <name type="scientific">Mesorhabditis belari</name>
    <dbReference type="NCBI Taxonomy" id="2138241"/>
    <lineage>
        <taxon>Eukaryota</taxon>
        <taxon>Metazoa</taxon>
        <taxon>Ecdysozoa</taxon>
        <taxon>Nematoda</taxon>
        <taxon>Chromadorea</taxon>
        <taxon>Rhabditida</taxon>
        <taxon>Rhabditina</taxon>
        <taxon>Rhabditomorpha</taxon>
        <taxon>Rhabditoidea</taxon>
        <taxon>Rhabditidae</taxon>
        <taxon>Mesorhabditinae</taxon>
        <taxon>Mesorhabditis</taxon>
    </lineage>
</organism>
<evidence type="ECO:0008006" key="5">
    <source>
        <dbReference type="Google" id="ProtNLM"/>
    </source>
</evidence>
<keyword evidence="2" id="KW-0812">Transmembrane</keyword>
<dbReference type="InterPro" id="IPR036259">
    <property type="entry name" value="MFS_trans_sf"/>
</dbReference>
<dbReference type="WBParaSite" id="MBELARI_LOCUS858">
    <property type="protein sequence ID" value="MBELARI_LOCUS858"/>
    <property type="gene ID" value="MBELARI_LOCUS858"/>
</dbReference>
<evidence type="ECO:0000313" key="3">
    <source>
        <dbReference type="Proteomes" id="UP000887575"/>
    </source>
</evidence>
<keyword evidence="2" id="KW-0472">Membrane</keyword>
<protein>
    <recommendedName>
        <fullName evidence="5">Major facilitator superfamily (MFS) profile domain-containing protein</fullName>
    </recommendedName>
</protein>
<reference evidence="4" key="1">
    <citation type="submission" date="2024-02" db="UniProtKB">
        <authorList>
            <consortium name="WormBaseParasite"/>
        </authorList>
    </citation>
    <scope>IDENTIFICATION</scope>
</reference>
<dbReference type="Gene3D" id="1.20.1250.20">
    <property type="entry name" value="MFS general substrate transporter like domains"/>
    <property type="match status" value="1"/>
</dbReference>
<feature type="region of interest" description="Disordered" evidence="1">
    <location>
        <begin position="310"/>
        <end position="329"/>
    </location>
</feature>
<proteinExistence type="predicted"/>
<feature type="transmembrane region" description="Helical" evidence="2">
    <location>
        <begin position="143"/>
        <end position="164"/>
    </location>
</feature>
<dbReference type="SUPFAM" id="SSF103473">
    <property type="entry name" value="MFS general substrate transporter"/>
    <property type="match status" value="1"/>
</dbReference>
<evidence type="ECO:0000256" key="2">
    <source>
        <dbReference type="SAM" id="Phobius"/>
    </source>
</evidence>
<keyword evidence="2" id="KW-1133">Transmembrane helix</keyword>
<dbReference type="PANTHER" id="PTHR11360">
    <property type="entry name" value="MONOCARBOXYLATE TRANSPORTER"/>
    <property type="match status" value="1"/>
</dbReference>
<accession>A0AAF3JBH7</accession>
<dbReference type="GO" id="GO:0008028">
    <property type="term" value="F:monocarboxylic acid transmembrane transporter activity"/>
    <property type="evidence" value="ECO:0007669"/>
    <property type="project" value="TreeGrafter"/>
</dbReference>
<feature type="transmembrane region" description="Helical" evidence="2">
    <location>
        <begin position="71"/>
        <end position="91"/>
    </location>
</feature>
<feature type="transmembrane region" description="Helical" evidence="2">
    <location>
        <begin position="37"/>
        <end position="59"/>
    </location>
</feature>
<evidence type="ECO:0000313" key="4">
    <source>
        <dbReference type="WBParaSite" id="MBELARI_LOCUS858"/>
    </source>
</evidence>
<sequence length="378" mass="41376">MPDNEPKDERERRASKVDETETKLEAAGIVKPPDGGYGWVVVAASFIANMIVDGIIFTVGESCLKLWKADFASSDTAAAFTTSLLSGSYLLVGPLASALANNYGCRAVTILGAFISCFGFMASTLVPQIFLLYITFGVIEVEFCFRVGFGLVYLPAIVIVPQYFDNKRPLAVGLAVCGSGIGTSLFALLNPIVMTLVNNQWRYFIVFIAFSSLISVLAGLFSKSVQASEKQVEEVTKLAEEYEKEKEPAEGLRGERNDFDPNRPFLSTLELNAEKTQQKDVWSQHDLATEVTRESVTDLNRPLSKQDVFYPGSTSSLHQRTRTRSASAADREAFIKPDEVHQSSHRISTVGLPAAAEPLPLSGPRRWLCAIGRKYGPA</sequence>
<dbReference type="Pfam" id="PF07690">
    <property type="entry name" value="MFS_1"/>
    <property type="match status" value="1"/>
</dbReference>
<name>A0AAF3JBH7_9BILA</name>
<keyword evidence="3" id="KW-1185">Reference proteome</keyword>
<dbReference type="Proteomes" id="UP000887575">
    <property type="component" value="Unassembled WGS sequence"/>
</dbReference>